<dbReference type="PANTHER" id="PTHR43191">
    <property type="entry name" value="RRNA METHYLTRANSFERASE 3"/>
    <property type="match status" value="1"/>
</dbReference>
<dbReference type="CDD" id="cd18095">
    <property type="entry name" value="SpoU-like_rRNA-MTase"/>
    <property type="match status" value="1"/>
</dbReference>
<accession>A0A6M0Q6D0</accession>
<dbReference type="GO" id="GO:0032259">
    <property type="term" value="P:methylation"/>
    <property type="evidence" value="ECO:0007669"/>
    <property type="project" value="UniProtKB-KW"/>
</dbReference>
<dbReference type="InterPro" id="IPR001537">
    <property type="entry name" value="SpoU_MeTrfase"/>
</dbReference>
<organism evidence="5 6">
    <name type="scientific">Bacillus mesophilus</name>
    <dbReference type="NCBI Taxonomy" id="1808955"/>
    <lineage>
        <taxon>Bacteria</taxon>
        <taxon>Bacillati</taxon>
        <taxon>Bacillota</taxon>
        <taxon>Bacilli</taxon>
        <taxon>Bacillales</taxon>
        <taxon>Bacillaceae</taxon>
        <taxon>Bacillus</taxon>
    </lineage>
</organism>
<dbReference type="InterPro" id="IPR029028">
    <property type="entry name" value="Alpha/beta_knot_MTases"/>
</dbReference>
<keyword evidence="2 5" id="KW-0489">Methyltransferase</keyword>
<evidence type="ECO:0000256" key="1">
    <source>
        <dbReference type="ARBA" id="ARBA00007228"/>
    </source>
</evidence>
<dbReference type="InterPro" id="IPR029064">
    <property type="entry name" value="Ribosomal_eL30-like_sf"/>
</dbReference>
<dbReference type="InterPro" id="IPR029026">
    <property type="entry name" value="tRNA_m1G_MTases_N"/>
</dbReference>
<dbReference type="SMART" id="SM00967">
    <property type="entry name" value="SpoU_sub_bind"/>
    <property type="match status" value="1"/>
</dbReference>
<dbReference type="Pfam" id="PF22435">
    <property type="entry name" value="MRM3-like_sub_bind"/>
    <property type="match status" value="1"/>
</dbReference>
<keyword evidence="6" id="KW-1185">Reference proteome</keyword>
<dbReference type="SUPFAM" id="SSF55315">
    <property type="entry name" value="L30e-like"/>
    <property type="match status" value="1"/>
</dbReference>
<comment type="similarity">
    <text evidence="1">Belongs to the class IV-like SAM-binding methyltransferase superfamily. RNA methyltransferase TrmH family.</text>
</comment>
<dbReference type="Gene3D" id="3.30.1330.30">
    <property type="match status" value="1"/>
</dbReference>
<name>A0A6M0Q6D0_9BACI</name>
<dbReference type="InterPro" id="IPR051259">
    <property type="entry name" value="rRNA_Methyltransferase"/>
</dbReference>
<dbReference type="GO" id="GO:0005737">
    <property type="term" value="C:cytoplasm"/>
    <property type="evidence" value="ECO:0007669"/>
    <property type="project" value="UniProtKB-ARBA"/>
</dbReference>
<comment type="caution">
    <text evidence="5">The sequence shown here is derived from an EMBL/GenBank/DDBJ whole genome shotgun (WGS) entry which is preliminary data.</text>
</comment>
<sequence>MKRIESKKNPQVKQWKKLQTKKERDKTGLFLIEGVHLVEEALKYKGNISEVLFTESFQMPHHWNLDEVEVYIVAEEVLNEIGDTETPQGVAAICRKPSIDLERTTNSVLLIDAVQDPGNLGTLIRTADAAGVDQIVIGEGTVDIYNSKVLRASQGSIFHIPISKGNLYERILQLRDSGHTIFGTSLDQAEPFQNIKHTGPFSLIVGNEGRGVQQELLSLTHQNLYIPIHGKAESLNVTVAAGILLYYLRG</sequence>
<dbReference type="GO" id="GO:0008173">
    <property type="term" value="F:RNA methyltransferase activity"/>
    <property type="evidence" value="ECO:0007669"/>
    <property type="project" value="InterPro"/>
</dbReference>
<gene>
    <name evidence="5" type="ORF">G4D63_08855</name>
</gene>
<dbReference type="GO" id="GO:0003723">
    <property type="term" value="F:RNA binding"/>
    <property type="evidence" value="ECO:0007669"/>
    <property type="project" value="InterPro"/>
</dbReference>
<reference evidence="5 6" key="1">
    <citation type="submission" date="2020-02" db="EMBL/GenBank/DDBJ databases">
        <title>Bacillus aquiflavi sp. nov., isolated from yellow water of strong flavor Chinese baijiu in Yibin region of China.</title>
        <authorList>
            <person name="Xie J."/>
        </authorList>
    </citation>
    <scope>NUCLEOTIDE SEQUENCE [LARGE SCALE GENOMIC DNA]</scope>
    <source>
        <strain evidence="5 6">SA4</strain>
    </source>
</reference>
<protein>
    <submittedName>
        <fullName evidence="5">RNA methyltransferase</fullName>
    </submittedName>
</protein>
<evidence type="ECO:0000256" key="2">
    <source>
        <dbReference type="ARBA" id="ARBA00022603"/>
    </source>
</evidence>
<dbReference type="PANTHER" id="PTHR43191:SF2">
    <property type="entry name" value="RRNA METHYLTRANSFERASE 3, MITOCHONDRIAL"/>
    <property type="match status" value="1"/>
</dbReference>
<dbReference type="InterPro" id="IPR013123">
    <property type="entry name" value="SpoU_subst-bd"/>
</dbReference>
<dbReference type="Pfam" id="PF00588">
    <property type="entry name" value="SpoU_methylase"/>
    <property type="match status" value="1"/>
</dbReference>
<evidence type="ECO:0000313" key="5">
    <source>
        <dbReference type="EMBL" id="NEY71854.1"/>
    </source>
</evidence>
<dbReference type="RefSeq" id="WP_163179275.1">
    <property type="nucleotide sequence ID" value="NZ_JAAIWM010000002.1"/>
</dbReference>
<dbReference type="InterPro" id="IPR053888">
    <property type="entry name" value="MRM3-like_sub_bind"/>
</dbReference>
<evidence type="ECO:0000259" key="4">
    <source>
        <dbReference type="SMART" id="SM00967"/>
    </source>
</evidence>
<dbReference type="EMBL" id="JAAIWM010000002">
    <property type="protein sequence ID" value="NEY71854.1"/>
    <property type="molecule type" value="Genomic_DNA"/>
</dbReference>
<keyword evidence="3 5" id="KW-0808">Transferase</keyword>
<dbReference type="Gene3D" id="3.40.1280.10">
    <property type="match status" value="1"/>
</dbReference>
<feature type="domain" description="RNA 2-O ribose methyltransferase substrate binding" evidence="4">
    <location>
        <begin position="31"/>
        <end position="100"/>
    </location>
</feature>
<proteinExistence type="inferred from homology"/>
<evidence type="ECO:0000256" key="3">
    <source>
        <dbReference type="ARBA" id="ARBA00022679"/>
    </source>
</evidence>
<dbReference type="SUPFAM" id="SSF75217">
    <property type="entry name" value="alpha/beta knot"/>
    <property type="match status" value="1"/>
</dbReference>
<dbReference type="AlphaFoldDB" id="A0A6M0Q6D0"/>
<dbReference type="Proteomes" id="UP000481043">
    <property type="component" value="Unassembled WGS sequence"/>
</dbReference>
<evidence type="ECO:0000313" key="6">
    <source>
        <dbReference type="Proteomes" id="UP000481043"/>
    </source>
</evidence>
<dbReference type="GO" id="GO:0006396">
    <property type="term" value="P:RNA processing"/>
    <property type="evidence" value="ECO:0007669"/>
    <property type="project" value="InterPro"/>
</dbReference>